<protein>
    <recommendedName>
        <fullName evidence="6">DUF4830 domain-containing protein</fullName>
    </recommendedName>
</protein>
<reference evidence="2 4" key="1">
    <citation type="submission" date="2016-10" db="EMBL/GenBank/DDBJ databases">
        <title>Complete Genome Sequence of Acetogen Clostridium formicoaceticum ATCC 27076.</title>
        <authorList>
            <person name="Bao T."/>
            <person name="Cheng C."/>
            <person name="Zhao J."/>
            <person name="Yang S.-T."/>
            <person name="Wang J."/>
            <person name="Wang M."/>
        </authorList>
    </citation>
    <scope>NUCLEOTIDE SEQUENCE [LARGE SCALE GENOMIC DNA]</scope>
    <source>
        <strain evidence="2 4">ATCC 27076</strain>
    </source>
</reference>
<name>A0AAC9WHS5_9CLOT</name>
<evidence type="ECO:0000256" key="1">
    <source>
        <dbReference type="SAM" id="SignalP"/>
    </source>
</evidence>
<dbReference type="EMBL" id="CP020559">
    <property type="protein sequence ID" value="ARE88005.1"/>
    <property type="molecule type" value="Genomic_DNA"/>
</dbReference>
<keyword evidence="1" id="KW-0732">Signal</keyword>
<dbReference type="EMBL" id="CP017603">
    <property type="protein sequence ID" value="AOY77448.1"/>
    <property type="molecule type" value="Genomic_DNA"/>
</dbReference>
<evidence type="ECO:0000313" key="2">
    <source>
        <dbReference type="EMBL" id="AOY77448.1"/>
    </source>
</evidence>
<accession>A0AAC9WHS5</accession>
<keyword evidence="4" id="KW-1185">Reference proteome</keyword>
<proteinExistence type="predicted"/>
<sequence>MKMKKWTILILIAMTLSLMSCSTDKSSEPENYADFINNDEDIHYKGVETNQFIESDELKERLLESAAIELKDVDNHTIGMLREKEKIANFVEGLFTYKVEEDYTTNKQGQVVGPINFYFADNEDIYGLMNNEYIYIEGYYFFINNKKSQELQNFFKTNTAPAPVAGE</sequence>
<evidence type="ECO:0000313" key="4">
    <source>
        <dbReference type="Proteomes" id="UP000177894"/>
    </source>
</evidence>
<dbReference type="PROSITE" id="PS51257">
    <property type="entry name" value="PROKAR_LIPOPROTEIN"/>
    <property type="match status" value="1"/>
</dbReference>
<feature type="chain" id="PRO_5042125264" description="DUF4830 domain-containing protein" evidence="1">
    <location>
        <begin position="23"/>
        <end position="167"/>
    </location>
</feature>
<evidence type="ECO:0008006" key="6">
    <source>
        <dbReference type="Google" id="ProtNLM"/>
    </source>
</evidence>
<dbReference type="AlphaFoldDB" id="A0AAC9WHS5"/>
<feature type="signal peptide" evidence="1">
    <location>
        <begin position="1"/>
        <end position="22"/>
    </location>
</feature>
<evidence type="ECO:0000313" key="5">
    <source>
        <dbReference type="Proteomes" id="UP000192478"/>
    </source>
</evidence>
<dbReference type="Proteomes" id="UP000177894">
    <property type="component" value="Chromosome"/>
</dbReference>
<reference evidence="3 5" key="2">
    <citation type="submission" date="2017-03" db="EMBL/GenBank/DDBJ databases">
        <title>Complete sequence of Clostridium formicaceticum DSM 92.</title>
        <authorList>
            <person name="Poehlein A."/>
            <person name="Karl M."/>
            <person name="Bengelsdorf F.R."/>
            <person name="Duerre P."/>
            <person name="Daniel R."/>
        </authorList>
    </citation>
    <scope>NUCLEOTIDE SEQUENCE [LARGE SCALE GENOMIC DNA]</scope>
    <source>
        <strain evidence="3 5">DSM 92</strain>
    </source>
</reference>
<dbReference type="RefSeq" id="WP_070970946.1">
    <property type="nucleotide sequence ID" value="NZ_CP017603.1"/>
</dbReference>
<evidence type="ECO:0000313" key="3">
    <source>
        <dbReference type="EMBL" id="ARE88005.1"/>
    </source>
</evidence>
<dbReference type="KEGG" id="cfm:BJL90_17265"/>
<gene>
    <name evidence="2" type="ORF">BJL90_17265</name>
    <name evidence="3" type="ORF">CLFO_24060</name>
</gene>
<organism evidence="3 5">
    <name type="scientific">Clostridium formicaceticum</name>
    <dbReference type="NCBI Taxonomy" id="1497"/>
    <lineage>
        <taxon>Bacteria</taxon>
        <taxon>Bacillati</taxon>
        <taxon>Bacillota</taxon>
        <taxon>Clostridia</taxon>
        <taxon>Eubacteriales</taxon>
        <taxon>Clostridiaceae</taxon>
        <taxon>Clostridium</taxon>
    </lineage>
</organism>
<dbReference type="Proteomes" id="UP000192478">
    <property type="component" value="Chromosome"/>
</dbReference>